<evidence type="ECO:0000256" key="2">
    <source>
        <dbReference type="ARBA" id="ARBA00008445"/>
    </source>
</evidence>
<evidence type="ECO:0000256" key="8">
    <source>
        <dbReference type="ARBA" id="ARBA00023136"/>
    </source>
</evidence>
<feature type="transmembrane region" description="Helical" evidence="9">
    <location>
        <begin position="6"/>
        <end position="26"/>
    </location>
</feature>
<evidence type="ECO:0000313" key="12">
    <source>
        <dbReference type="Proteomes" id="UP000006860"/>
    </source>
</evidence>
<comment type="subcellular location">
    <subcellularLocation>
        <location evidence="9">Cell membrane</location>
        <topology evidence="9">Multi-pass membrane protein</topology>
    </subcellularLocation>
    <subcellularLocation>
        <location evidence="1">Membrane</location>
        <topology evidence="1">Multi-pass membrane protein</topology>
    </subcellularLocation>
</comment>
<dbReference type="GO" id="GO:0009306">
    <property type="term" value="P:protein secretion"/>
    <property type="evidence" value="ECO:0007669"/>
    <property type="project" value="UniProtKB-UniRule"/>
</dbReference>
<feature type="region of interest" description="Disordered" evidence="10">
    <location>
        <begin position="91"/>
        <end position="187"/>
    </location>
</feature>
<evidence type="ECO:0000256" key="10">
    <source>
        <dbReference type="SAM" id="MobiDB-lite"/>
    </source>
</evidence>
<comment type="function">
    <text evidence="9">Involved in protein export. Participates in an early event of protein translocation.</text>
</comment>
<dbReference type="GO" id="GO:0015450">
    <property type="term" value="F:protein-transporting ATPase activity"/>
    <property type="evidence" value="ECO:0007669"/>
    <property type="project" value="UniProtKB-UniRule"/>
</dbReference>
<gene>
    <name evidence="11" type="ordered locus">Plabr_4357</name>
</gene>
<name>F0SKE9_RUBBR</name>
<dbReference type="eggNOG" id="COG1314">
    <property type="taxonomic scope" value="Bacteria"/>
</dbReference>
<evidence type="ECO:0000256" key="4">
    <source>
        <dbReference type="ARBA" id="ARBA00022692"/>
    </source>
</evidence>
<evidence type="ECO:0000256" key="7">
    <source>
        <dbReference type="ARBA" id="ARBA00023010"/>
    </source>
</evidence>
<reference evidence="12" key="1">
    <citation type="submission" date="2011-02" db="EMBL/GenBank/DDBJ databases">
        <title>The complete genome of Planctomyces brasiliensis DSM 5305.</title>
        <authorList>
            <person name="Lucas S."/>
            <person name="Copeland A."/>
            <person name="Lapidus A."/>
            <person name="Bruce D."/>
            <person name="Goodwin L."/>
            <person name="Pitluck S."/>
            <person name="Kyrpides N."/>
            <person name="Mavromatis K."/>
            <person name="Pagani I."/>
            <person name="Ivanova N."/>
            <person name="Ovchinnikova G."/>
            <person name="Lu M."/>
            <person name="Detter J.C."/>
            <person name="Han C."/>
            <person name="Land M."/>
            <person name="Hauser L."/>
            <person name="Markowitz V."/>
            <person name="Cheng J.-F."/>
            <person name="Hugenholtz P."/>
            <person name="Woyke T."/>
            <person name="Wu D."/>
            <person name="Tindall B."/>
            <person name="Pomrenke H.G."/>
            <person name="Brambilla E."/>
            <person name="Klenk H.-P."/>
            <person name="Eisen J.A."/>
        </authorList>
    </citation>
    <scope>NUCLEOTIDE SEQUENCE [LARGE SCALE GENOMIC DNA]</scope>
    <source>
        <strain evidence="12">ATCC 49424 / DSM 5305 / JCM 21570 / NBRC 103401 / IFAM 1448</strain>
    </source>
</reference>
<dbReference type="STRING" id="756272.Plabr_4357"/>
<dbReference type="KEGG" id="pbs:Plabr_4357"/>
<evidence type="ECO:0000313" key="11">
    <source>
        <dbReference type="EMBL" id="ADY61930.1"/>
    </source>
</evidence>
<dbReference type="AlphaFoldDB" id="F0SKE9"/>
<dbReference type="Pfam" id="PF03840">
    <property type="entry name" value="SecG"/>
    <property type="match status" value="1"/>
</dbReference>
<keyword evidence="5 9" id="KW-0653">Protein transport</keyword>
<feature type="compositionally biased region" description="Low complexity" evidence="10">
    <location>
        <begin position="133"/>
        <end position="187"/>
    </location>
</feature>
<evidence type="ECO:0000256" key="6">
    <source>
        <dbReference type="ARBA" id="ARBA00022989"/>
    </source>
</evidence>
<evidence type="ECO:0000256" key="3">
    <source>
        <dbReference type="ARBA" id="ARBA00022448"/>
    </source>
</evidence>
<sequence length="187" mass="18411">MAQFLSYFMLLLLSFLSFMLIVIVLLQRGRGGGLAGALGGAGGQSAFGTKAGDVFTKITVGMAIIWVLVAGLSINVLSWSQSSVYQGGAEANSELTLPGGDEEAPGDNPGVDLGGEGEPNIIPNSPVPGSLDAPTTPAEGDATETPAAEPTGEGEAAAPAESAAPAAGNEGADAPAAEAPAGESTEN</sequence>
<dbReference type="Proteomes" id="UP000006860">
    <property type="component" value="Chromosome"/>
</dbReference>
<keyword evidence="7 9" id="KW-0811">Translocation</keyword>
<keyword evidence="8 9" id="KW-0472">Membrane</keyword>
<dbReference type="HOGENOM" id="CLU_116701_0_0_0"/>
<keyword evidence="4 9" id="KW-0812">Transmembrane</keyword>
<accession>F0SKE9</accession>
<keyword evidence="6 9" id="KW-1133">Transmembrane helix</keyword>
<keyword evidence="9" id="KW-1003">Cell membrane</keyword>
<dbReference type="RefSeq" id="WP_013630635.1">
    <property type="nucleotide sequence ID" value="NC_015174.1"/>
</dbReference>
<organism evidence="11 12">
    <name type="scientific">Rubinisphaera brasiliensis (strain ATCC 49424 / DSM 5305 / JCM 21570 / IAM 15109 / NBRC 103401 / IFAM 1448)</name>
    <name type="common">Planctomyces brasiliensis</name>
    <dbReference type="NCBI Taxonomy" id="756272"/>
    <lineage>
        <taxon>Bacteria</taxon>
        <taxon>Pseudomonadati</taxon>
        <taxon>Planctomycetota</taxon>
        <taxon>Planctomycetia</taxon>
        <taxon>Planctomycetales</taxon>
        <taxon>Planctomycetaceae</taxon>
        <taxon>Rubinisphaera</taxon>
    </lineage>
</organism>
<evidence type="ECO:0000256" key="5">
    <source>
        <dbReference type="ARBA" id="ARBA00022927"/>
    </source>
</evidence>
<dbReference type="GO" id="GO:0005886">
    <property type="term" value="C:plasma membrane"/>
    <property type="evidence" value="ECO:0007669"/>
    <property type="project" value="UniProtKB-SubCell"/>
</dbReference>
<proteinExistence type="inferred from homology"/>
<keyword evidence="12" id="KW-1185">Reference proteome</keyword>
<protein>
    <recommendedName>
        <fullName evidence="9">Protein-export membrane protein SecG</fullName>
    </recommendedName>
</protein>
<evidence type="ECO:0000256" key="1">
    <source>
        <dbReference type="ARBA" id="ARBA00004141"/>
    </source>
</evidence>
<keyword evidence="3 9" id="KW-0813">Transport</keyword>
<evidence type="ECO:0000256" key="9">
    <source>
        <dbReference type="RuleBase" id="RU365087"/>
    </source>
</evidence>
<comment type="similarity">
    <text evidence="2 9">Belongs to the SecG family.</text>
</comment>
<dbReference type="InterPro" id="IPR004692">
    <property type="entry name" value="SecG"/>
</dbReference>
<dbReference type="NCBIfam" id="TIGR00810">
    <property type="entry name" value="secG"/>
    <property type="match status" value="1"/>
</dbReference>
<feature type="transmembrane region" description="Helical" evidence="9">
    <location>
        <begin position="58"/>
        <end position="79"/>
    </location>
</feature>
<dbReference type="EMBL" id="CP002546">
    <property type="protein sequence ID" value="ADY61930.1"/>
    <property type="molecule type" value="Genomic_DNA"/>
</dbReference>